<keyword evidence="1" id="KW-0805">Transcription regulation</keyword>
<name>A0A4R9GLZ5_9LEPT</name>
<dbReference type="Pfam" id="PF12833">
    <property type="entry name" value="HTH_18"/>
    <property type="match status" value="1"/>
</dbReference>
<proteinExistence type="predicted"/>
<gene>
    <name evidence="5" type="ORF">EHO61_15040</name>
</gene>
<evidence type="ECO:0000313" key="5">
    <source>
        <dbReference type="EMBL" id="TGK15665.1"/>
    </source>
</evidence>
<dbReference type="SMART" id="SM00342">
    <property type="entry name" value="HTH_ARAC"/>
    <property type="match status" value="1"/>
</dbReference>
<dbReference type="InterPro" id="IPR050204">
    <property type="entry name" value="AraC_XylS_family_regulators"/>
</dbReference>
<evidence type="ECO:0000256" key="3">
    <source>
        <dbReference type="ARBA" id="ARBA00023163"/>
    </source>
</evidence>
<reference evidence="5" key="1">
    <citation type="journal article" date="2019" name="PLoS Negl. Trop. Dis.">
        <title>Revisiting the worldwide diversity of Leptospira species in the environment.</title>
        <authorList>
            <person name="Vincent A.T."/>
            <person name="Schiettekatte O."/>
            <person name="Bourhy P."/>
            <person name="Veyrier F.J."/>
            <person name="Picardeau M."/>
        </authorList>
    </citation>
    <scope>NUCLEOTIDE SEQUENCE [LARGE SCALE GENOMIC DNA]</scope>
    <source>
        <strain evidence="5">SCS5</strain>
    </source>
</reference>
<comment type="caution">
    <text evidence="5">The sequence shown here is derived from an EMBL/GenBank/DDBJ whole genome shotgun (WGS) entry which is preliminary data.</text>
</comment>
<dbReference type="Proteomes" id="UP000297855">
    <property type="component" value="Unassembled WGS sequence"/>
</dbReference>
<dbReference type="OrthoDB" id="9813413at2"/>
<dbReference type="EMBL" id="RQEV01000015">
    <property type="protein sequence ID" value="TGK15665.1"/>
    <property type="molecule type" value="Genomic_DNA"/>
</dbReference>
<keyword evidence="6" id="KW-1185">Reference proteome</keyword>
<dbReference type="RefSeq" id="WP_135814383.1">
    <property type="nucleotide sequence ID" value="NZ_RQEV01000015.1"/>
</dbReference>
<dbReference type="PROSITE" id="PS01124">
    <property type="entry name" value="HTH_ARAC_FAMILY_2"/>
    <property type="match status" value="1"/>
</dbReference>
<dbReference type="Gene3D" id="1.10.10.60">
    <property type="entry name" value="Homeodomain-like"/>
    <property type="match status" value="2"/>
</dbReference>
<dbReference type="GO" id="GO:0043565">
    <property type="term" value="F:sequence-specific DNA binding"/>
    <property type="evidence" value="ECO:0007669"/>
    <property type="project" value="InterPro"/>
</dbReference>
<dbReference type="AlphaFoldDB" id="A0A4R9GLZ5"/>
<feature type="domain" description="HTH araC/xylS-type" evidence="4">
    <location>
        <begin position="153"/>
        <end position="250"/>
    </location>
</feature>
<dbReference type="InterPro" id="IPR018060">
    <property type="entry name" value="HTH_AraC"/>
</dbReference>
<evidence type="ECO:0000256" key="1">
    <source>
        <dbReference type="ARBA" id="ARBA00023015"/>
    </source>
</evidence>
<keyword evidence="2" id="KW-0238">DNA-binding</keyword>
<evidence type="ECO:0000313" key="6">
    <source>
        <dbReference type="Proteomes" id="UP000297855"/>
    </source>
</evidence>
<accession>A0A4R9GLZ5</accession>
<dbReference type="InterPro" id="IPR009057">
    <property type="entry name" value="Homeodomain-like_sf"/>
</dbReference>
<evidence type="ECO:0000259" key="4">
    <source>
        <dbReference type="PROSITE" id="PS01124"/>
    </source>
</evidence>
<organism evidence="5 6">
    <name type="scientific">Leptospira fluminis</name>
    <dbReference type="NCBI Taxonomy" id="2484979"/>
    <lineage>
        <taxon>Bacteria</taxon>
        <taxon>Pseudomonadati</taxon>
        <taxon>Spirochaetota</taxon>
        <taxon>Spirochaetia</taxon>
        <taxon>Leptospirales</taxon>
        <taxon>Leptospiraceae</taxon>
        <taxon>Leptospira</taxon>
    </lineage>
</organism>
<keyword evidence="3" id="KW-0804">Transcription</keyword>
<dbReference type="GO" id="GO:0003700">
    <property type="term" value="F:DNA-binding transcription factor activity"/>
    <property type="evidence" value="ECO:0007669"/>
    <property type="project" value="InterPro"/>
</dbReference>
<evidence type="ECO:0000256" key="2">
    <source>
        <dbReference type="ARBA" id="ARBA00023125"/>
    </source>
</evidence>
<dbReference type="PANTHER" id="PTHR46796">
    <property type="entry name" value="HTH-TYPE TRANSCRIPTIONAL ACTIVATOR RHAS-RELATED"/>
    <property type="match status" value="1"/>
</dbReference>
<dbReference type="SUPFAM" id="SSF46689">
    <property type="entry name" value="Homeodomain-like"/>
    <property type="match status" value="2"/>
</dbReference>
<protein>
    <submittedName>
        <fullName evidence="5">AraC family transcriptional regulator</fullName>
    </submittedName>
</protein>
<sequence>MKESKTGALFYFEGRILFANRGLVTEAHSHYAASILISISSPFQIETEEGIRTSYQAVILSPNFHHSLLAEESEIVVLQFDPHSGDYSSIAAKYGRKGIHEIPANDLEPIRKDCKDLLEGRLECDSAKLLFEDILSAIGAETPAKGILDPRIRAATERMKRSLPNSVSVPELAEESGFSETRFMHLFKEQLGLPVRQYQLWLRLQEAATLLKDGGNLTDAAYAAGFADQAHLSRTFKKMFGVQPSRFLGPNSSVRVVFCT</sequence>